<accession>A0ABP1AUS2</accession>
<protein>
    <submittedName>
        <fullName evidence="2">Uncharacterized protein</fullName>
    </submittedName>
</protein>
<name>A0ABP1AUS2_9BRYO</name>
<proteinExistence type="predicted"/>
<evidence type="ECO:0000313" key="2">
    <source>
        <dbReference type="EMBL" id="CAK9866271.1"/>
    </source>
</evidence>
<evidence type="ECO:0000313" key="3">
    <source>
        <dbReference type="Proteomes" id="UP001497522"/>
    </source>
</evidence>
<organism evidence="2 3">
    <name type="scientific">Sphagnum jensenii</name>
    <dbReference type="NCBI Taxonomy" id="128206"/>
    <lineage>
        <taxon>Eukaryota</taxon>
        <taxon>Viridiplantae</taxon>
        <taxon>Streptophyta</taxon>
        <taxon>Embryophyta</taxon>
        <taxon>Bryophyta</taxon>
        <taxon>Sphagnophytina</taxon>
        <taxon>Sphagnopsida</taxon>
        <taxon>Sphagnales</taxon>
        <taxon>Sphagnaceae</taxon>
        <taxon>Sphagnum</taxon>
    </lineage>
</organism>
<keyword evidence="3" id="KW-1185">Reference proteome</keyword>
<dbReference type="EMBL" id="OZ023717">
    <property type="protein sequence ID" value="CAK9866271.1"/>
    <property type="molecule type" value="Genomic_DNA"/>
</dbReference>
<gene>
    <name evidence="2" type="ORF">CSSPJE1EN2_LOCUS9266</name>
</gene>
<reference evidence="2" key="1">
    <citation type="submission" date="2024-03" db="EMBL/GenBank/DDBJ databases">
        <authorList>
            <consortium name="ELIXIR-Norway"/>
            <consortium name="Elixir Norway"/>
        </authorList>
    </citation>
    <scope>NUCLEOTIDE SEQUENCE</scope>
</reference>
<dbReference type="Proteomes" id="UP001497522">
    <property type="component" value="Chromosome 16"/>
</dbReference>
<evidence type="ECO:0000256" key="1">
    <source>
        <dbReference type="SAM" id="MobiDB-lite"/>
    </source>
</evidence>
<feature type="compositionally biased region" description="Low complexity" evidence="1">
    <location>
        <begin position="27"/>
        <end position="36"/>
    </location>
</feature>
<sequence>MHPAAWRSMLMVSKQAGRSSRWMPPRSNNNNKSNNKTSYPYVRRALESVGRKERGFGAGNDELSTPPPLERFLAYYPRLIRSCNVRSCNCNVDYRKGRLYD</sequence>
<feature type="region of interest" description="Disordered" evidence="1">
    <location>
        <begin position="14"/>
        <end position="41"/>
    </location>
</feature>